<dbReference type="GeneID" id="34454863"/>
<keyword evidence="2" id="KW-1185">Reference proteome</keyword>
<evidence type="ECO:0000313" key="2">
    <source>
        <dbReference type="Proteomes" id="UP000179179"/>
    </source>
</evidence>
<accession>A0A1F7ZKT9</accession>
<sequence length="825" mass="92266">MPAPEPNVKFVLLGNDAKDIVGYTETTAGTGEVGRAEFAGGVHLLKYFIQDLMKLEPTQPEPFAGEPHSYIELFKGKRKGHEAETFRVRRQLHVPQNPPGRKQMVVNEGGKKPEFSVVSLEARVSAERVSATRAELETYIKKCPGVLIWKSGYKTVLDQKTALLEREHRAVIILDADDLRRNGARISRHLSWSKTAEDFASYTATECFFTELVSKKNPSLHLIVRFGCDGAIDYKYDETTEEAALNLYCINPEFAEGDYVAAHSGPMIGAATAFTAGLAVQLATDSTLSRDLELSMGDAIKNGLKKACQLVSAGFIPISSGGILSFSYPKISGDDIPSQFKPLKPLLVPSSASADSSFLTSQCPDEETLFKLARTITESGTEKGLTEVPVARYGKLCTADRQEMESFRAISNLVEEYMNGTPSKPLSIGAFGRPGSGKSFGVKEVIAEVAKRQGKEVEELEFNLSQFLEYDDLLAAFHTVRDQSFSKKMPLVLFDEFDSFFQGKPLGWLQYFLAPMQDGKFLERGMHRPLGPAIFVFIGGTSPTFENFRETLHTPEAVAAKKPDFVSRLRGFVNIWGPDKIDEHDKTYPVRRAIILNFQLSRLLSRNDEKLNVNENVLRALLRVSSFRHGNRSLESILHMSRIANRDQFELAALPLDHQLDLHVDATEFGEWLLNCWAENEHVRKTIAQVLKKEYVSLSHRNGCLGDSYSRFPSLSWQQDGESLRLYELEAEELAQLVAKEILLIENDGRAKKLKKAQDEILPEAEYTVRSGRIAEAIHARLQLIRAKRVPPAVPIPPWSQVKKDSIYYDLAKSTLSILRVKRST</sequence>
<gene>
    <name evidence="1" type="ORF">ABOM_011473</name>
</gene>
<dbReference type="AlphaFoldDB" id="A0A1F7ZKT9"/>
<dbReference type="Proteomes" id="UP000179179">
    <property type="component" value="Unassembled WGS sequence"/>
</dbReference>
<organism evidence="1 2">
    <name type="scientific">Aspergillus bombycis</name>
    <dbReference type="NCBI Taxonomy" id="109264"/>
    <lineage>
        <taxon>Eukaryota</taxon>
        <taxon>Fungi</taxon>
        <taxon>Dikarya</taxon>
        <taxon>Ascomycota</taxon>
        <taxon>Pezizomycotina</taxon>
        <taxon>Eurotiomycetes</taxon>
        <taxon>Eurotiomycetidae</taxon>
        <taxon>Eurotiales</taxon>
        <taxon>Aspergillaceae</taxon>
        <taxon>Aspergillus</taxon>
    </lineage>
</organism>
<reference evidence="1 2" key="1">
    <citation type="journal article" date="2016" name="Genome Biol. Evol.">
        <title>Draft genome sequence of an aflatoxigenic Aspergillus species, A. bombycis.</title>
        <authorList>
            <person name="Moore G.G."/>
            <person name="Mack B.M."/>
            <person name="Beltz S.B."/>
            <person name="Gilbert M.K."/>
        </authorList>
    </citation>
    <scope>NUCLEOTIDE SEQUENCE [LARGE SCALE GENOMIC DNA]</scope>
    <source>
        <strain evidence="2">NRRL 26010</strain>
    </source>
</reference>
<evidence type="ECO:0008006" key="3">
    <source>
        <dbReference type="Google" id="ProtNLM"/>
    </source>
</evidence>
<protein>
    <recommendedName>
        <fullName evidence="3">ATPase AAA-type core domain-containing protein</fullName>
    </recommendedName>
</protein>
<dbReference type="SUPFAM" id="SSF52540">
    <property type="entry name" value="P-loop containing nucleoside triphosphate hydrolases"/>
    <property type="match status" value="1"/>
</dbReference>
<dbReference type="STRING" id="109264.A0A1F7ZKT9"/>
<dbReference type="RefSeq" id="XP_022383758.1">
    <property type="nucleotide sequence ID" value="XM_022538601.1"/>
</dbReference>
<proteinExistence type="predicted"/>
<comment type="caution">
    <text evidence="1">The sequence shown here is derived from an EMBL/GenBank/DDBJ whole genome shotgun (WGS) entry which is preliminary data.</text>
</comment>
<evidence type="ECO:0000313" key="1">
    <source>
        <dbReference type="EMBL" id="OGM40041.1"/>
    </source>
</evidence>
<dbReference type="EMBL" id="LYCR01000163">
    <property type="protein sequence ID" value="OGM40041.1"/>
    <property type="molecule type" value="Genomic_DNA"/>
</dbReference>
<name>A0A1F7ZKT9_9EURO</name>
<dbReference type="InterPro" id="IPR027417">
    <property type="entry name" value="P-loop_NTPase"/>
</dbReference>
<dbReference type="OrthoDB" id="5305673at2759"/>